<dbReference type="Proteomes" id="UP000242999">
    <property type="component" value="Unassembled WGS sequence"/>
</dbReference>
<dbReference type="InterPro" id="IPR035985">
    <property type="entry name" value="Ubiquitin-activating_enz"/>
</dbReference>
<feature type="domain" description="THIF-type NAD/FAD binding fold" evidence="2">
    <location>
        <begin position="9"/>
        <end position="246"/>
    </location>
</feature>
<dbReference type="RefSeq" id="WP_093309123.1">
    <property type="nucleotide sequence ID" value="NZ_FNYH01000005.1"/>
</dbReference>
<dbReference type="PANTHER" id="PTHR10953:SF102">
    <property type="entry name" value="ADENYLYLTRANSFERASE AND SULFURTRANSFERASE MOCS3"/>
    <property type="match status" value="1"/>
</dbReference>
<name>A0A1H6RW50_9GAMM</name>
<sequence length="259" mass="28469">MQDEQLLRYGRHLVLPEIDFAGQQALLASRVLVLGVGGLGSAAAYYLTAAGVGHLHLVDPDEVDLSNLQRQIAHQYSRLGQPKVESAYQQLSALNPETQFTLDTHTLDDVQLTHAIQAADLVLDCTDNFATRFQLNRLCYAQKTPWISGAAIRWVGQIMYFNPQDKTSPCYACLYDEQQADDAENCHQNGIAAPIVGVIGSLQALEAIKQLAQISPATPPGFWQHWDALAGQWHTRLLPLDPECPVCASLSSVNLEPKL</sequence>
<dbReference type="AlphaFoldDB" id="A0A1H6RW50"/>
<evidence type="ECO:0000256" key="1">
    <source>
        <dbReference type="ARBA" id="ARBA00009919"/>
    </source>
</evidence>
<dbReference type="STRING" id="64971.SAMN05421831_10557"/>
<keyword evidence="3" id="KW-0808">Transferase</keyword>
<comment type="similarity">
    <text evidence="1">Belongs to the HesA/MoeB/ThiF family.</text>
</comment>
<dbReference type="EMBL" id="FNYH01000005">
    <property type="protein sequence ID" value="SEI60088.1"/>
    <property type="molecule type" value="Genomic_DNA"/>
</dbReference>
<dbReference type="InterPro" id="IPR000594">
    <property type="entry name" value="ThiF_NAD_FAD-bd"/>
</dbReference>
<keyword evidence="4" id="KW-1185">Reference proteome</keyword>
<organism evidence="3 4">
    <name type="scientific">Allopseudospirillum japonicum</name>
    <dbReference type="NCBI Taxonomy" id="64971"/>
    <lineage>
        <taxon>Bacteria</taxon>
        <taxon>Pseudomonadati</taxon>
        <taxon>Pseudomonadota</taxon>
        <taxon>Gammaproteobacteria</taxon>
        <taxon>Oceanospirillales</taxon>
        <taxon>Oceanospirillaceae</taxon>
        <taxon>Allopseudospirillum</taxon>
    </lineage>
</organism>
<dbReference type="Pfam" id="PF00899">
    <property type="entry name" value="ThiF"/>
    <property type="match status" value="1"/>
</dbReference>
<dbReference type="FunFam" id="3.40.50.720:FF:000080">
    <property type="entry name" value="Thiazole biosynthesis adenylyltransferase ThiF"/>
    <property type="match status" value="1"/>
</dbReference>
<evidence type="ECO:0000313" key="4">
    <source>
        <dbReference type="Proteomes" id="UP000242999"/>
    </source>
</evidence>
<dbReference type="GO" id="GO:0005829">
    <property type="term" value="C:cytosol"/>
    <property type="evidence" value="ECO:0007669"/>
    <property type="project" value="TreeGrafter"/>
</dbReference>
<dbReference type="GO" id="GO:0004792">
    <property type="term" value="F:thiosulfate-cyanide sulfurtransferase activity"/>
    <property type="evidence" value="ECO:0007669"/>
    <property type="project" value="TreeGrafter"/>
</dbReference>
<dbReference type="SUPFAM" id="SSF69572">
    <property type="entry name" value="Activating enzymes of the ubiquitin-like proteins"/>
    <property type="match status" value="1"/>
</dbReference>
<dbReference type="GO" id="GO:0008641">
    <property type="term" value="F:ubiquitin-like modifier activating enzyme activity"/>
    <property type="evidence" value="ECO:0007669"/>
    <property type="project" value="InterPro"/>
</dbReference>
<reference evidence="4" key="1">
    <citation type="submission" date="2016-10" db="EMBL/GenBank/DDBJ databases">
        <authorList>
            <person name="Varghese N."/>
            <person name="Submissions S."/>
        </authorList>
    </citation>
    <scope>NUCLEOTIDE SEQUENCE [LARGE SCALE GENOMIC DNA]</scope>
    <source>
        <strain evidence="4">DSM 7165</strain>
    </source>
</reference>
<dbReference type="PANTHER" id="PTHR10953">
    <property type="entry name" value="UBIQUITIN-ACTIVATING ENZYME E1"/>
    <property type="match status" value="1"/>
</dbReference>
<dbReference type="GO" id="GO:0008146">
    <property type="term" value="F:sulfotransferase activity"/>
    <property type="evidence" value="ECO:0007669"/>
    <property type="project" value="TreeGrafter"/>
</dbReference>
<evidence type="ECO:0000259" key="2">
    <source>
        <dbReference type="Pfam" id="PF00899"/>
    </source>
</evidence>
<keyword evidence="3" id="KW-0548">Nucleotidyltransferase</keyword>
<dbReference type="GO" id="GO:0016779">
    <property type="term" value="F:nucleotidyltransferase activity"/>
    <property type="evidence" value="ECO:0007669"/>
    <property type="project" value="UniProtKB-KW"/>
</dbReference>
<dbReference type="InterPro" id="IPR045886">
    <property type="entry name" value="ThiF/MoeB/HesA"/>
</dbReference>
<dbReference type="Gene3D" id="3.40.50.720">
    <property type="entry name" value="NAD(P)-binding Rossmann-like Domain"/>
    <property type="match status" value="1"/>
</dbReference>
<proteinExistence type="inferred from homology"/>
<gene>
    <name evidence="3" type="ORF">SAMN05421831_10557</name>
</gene>
<accession>A0A1H6RW50</accession>
<evidence type="ECO:0000313" key="3">
    <source>
        <dbReference type="EMBL" id="SEI60088.1"/>
    </source>
</evidence>
<dbReference type="CDD" id="cd00757">
    <property type="entry name" value="ThiF_MoeB_HesA_family"/>
    <property type="match status" value="1"/>
</dbReference>
<protein>
    <submittedName>
        <fullName evidence="3">Adenylyltransferase and sulfurtransferase</fullName>
    </submittedName>
</protein>
<dbReference type="NCBIfam" id="NF004281">
    <property type="entry name" value="PRK05690.1"/>
    <property type="match status" value="1"/>
</dbReference>
<dbReference type="OrthoDB" id="9804286at2"/>